<feature type="chain" id="PRO_5046852239" evidence="2">
    <location>
        <begin position="26"/>
        <end position="452"/>
    </location>
</feature>
<feature type="signal peptide" evidence="2">
    <location>
        <begin position="1"/>
        <end position="25"/>
    </location>
</feature>
<accession>A0ABR0ACA6</accession>
<dbReference type="Proteomes" id="UP001234178">
    <property type="component" value="Unassembled WGS sequence"/>
</dbReference>
<proteinExistence type="predicted"/>
<gene>
    <name evidence="3" type="ORF">OUZ56_008208</name>
</gene>
<name>A0ABR0ACA6_9CRUS</name>
<feature type="region of interest" description="Disordered" evidence="1">
    <location>
        <begin position="357"/>
        <end position="377"/>
    </location>
</feature>
<evidence type="ECO:0000313" key="4">
    <source>
        <dbReference type="Proteomes" id="UP001234178"/>
    </source>
</evidence>
<protein>
    <submittedName>
        <fullName evidence="3">Uncharacterized protein</fullName>
    </submittedName>
</protein>
<reference evidence="3 4" key="1">
    <citation type="journal article" date="2023" name="Nucleic Acids Res.">
        <title>The hologenome of Daphnia magna reveals possible DNA methylation and microbiome-mediated evolution of the host genome.</title>
        <authorList>
            <person name="Chaturvedi A."/>
            <person name="Li X."/>
            <person name="Dhandapani V."/>
            <person name="Marshall H."/>
            <person name="Kissane S."/>
            <person name="Cuenca-Cambronero M."/>
            <person name="Asole G."/>
            <person name="Calvet F."/>
            <person name="Ruiz-Romero M."/>
            <person name="Marangio P."/>
            <person name="Guigo R."/>
            <person name="Rago D."/>
            <person name="Mirbahai L."/>
            <person name="Eastwood N."/>
            <person name="Colbourne J.K."/>
            <person name="Zhou J."/>
            <person name="Mallon E."/>
            <person name="Orsini L."/>
        </authorList>
    </citation>
    <scope>NUCLEOTIDE SEQUENCE [LARGE SCALE GENOMIC DNA]</scope>
    <source>
        <strain evidence="3">LRV0_1</strain>
    </source>
</reference>
<comment type="caution">
    <text evidence="3">The sequence shown here is derived from an EMBL/GenBank/DDBJ whole genome shotgun (WGS) entry which is preliminary data.</text>
</comment>
<feature type="region of interest" description="Disordered" evidence="1">
    <location>
        <begin position="404"/>
        <end position="452"/>
    </location>
</feature>
<keyword evidence="2" id="KW-0732">Signal</keyword>
<dbReference type="EMBL" id="JAOYFB010000037">
    <property type="protein sequence ID" value="KAK4022761.1"/>
    <property type="molecule type" value="Genomic_DNA"/>
</dbReference>
<feature type="compositionally biased region" description="Polar residues" evidence="1">
    <location>
        <begin position="366"/>
        <end position="377"/>
    </location>
</feature>
<evidence type="ECO:0000313" key="3">
    <source>
        <dbReference type="EMBL" id="KAK4022761.1"/>
    </source>
</evidence>
<feature type="compositionally biased region" description="Basic and acidic residues" evidence="1">
    <location>
        <begin position="424"/>
        <end position="433"/>
    </location>
</feature>
<keyword evidence="4" id="KW-1185">Reference proteome</keyword>
<organism evidence="3 4">
    <name type="scientific">Daphnia magna</name>
    <dbReference type="NCBI Taxonomy" id="35525"/>
    <lineage>
        <taxon>Eukaryota</taxon>
        <taxon>Metazoa</taxon>
        <taxon>Ecdysozoa</taxon>
        <taxon>Arthropoda</taxon>
        <taxon>Crustacea</taxon>
        <taxon>Branchiopoda</taxon>
        <taxon>Diplostraca</taxon>
        <taxon>Cladocera</taxon>
        <taxon>Anomopoda</taxon>
        <taxon>Daphniidae</taxon>
        <taxon>Daphnia</taxon>
    </lineage>
</organism>
<evidence type="ECO:0000256" key="2">
    <source>
        <dbReference type="SAM" id="SignalP"/>
    </source>
</evidence>
<evidence type="ECO:0000256" key="1">
    <source>
        <dbReference type="SAM" id="MobiDB-lite"/>
    </source>
</evidence>
<sequence length="452" mass="47667">MAVPTMYPAFLALSSFLLVIIPANSQISYGSLGRGLLNSDYLQTGGLIYPNTDGSGPQADSLAAAIYGIAVPPGFNQFSASENYFGQNRGDGFSDSYGGVGISDAIKPSDLLLGTGIHTGGSGRGGSHSTYISDFSAFGDFGSHSSSDQKSSSSSLVEIDPIAARFGVVIPNVGHAPFDPSLSGSTESFGGGTSTGVGDGTTDLFNTSPVETSIKFDLPTQATLSDTSLFSSQPNTDVNNISPVFSNQNALPRIDDSFSGDPTITGNVSPPGVGNAGKNQADVITNAYKFSDNQIIKLEEIKKNFQHTTAANGASGKYNSELITALSLHLGPEGVTNVELISVKEKNSQLQTTVTSKEKELKQKTSNEGNLPYVKSSSPYVYRGAHREQQKVEQSKKDTIVIDTPENIPAAEYLTAQESNGESVSDRTKEPTAEHSNSYSFLTAPGYRTHHK</sequence>